<accession>A0A117E2V1</accession>
<keyword evidence="4" id="KW-0472">Membrane</keyword>
<feature type="transmembrane region" description="Helical" evidence="4">
    <location>
        <begin position="410"/>
        <end position="431"/>
    </location>
</feature>
<dbReference type="VEuPathDB" id="FungiDB:M747DRAFT_320744"/>
<keyword evidence="4" id="KW-0812">Transmembrane</keyword>
<evidence type="ECO:0000256" key="1">
    <source>
        <dbReference type="ARBA" id="ARBA00006484"/>
    </source>
</evidence>
<dbReference type="VEuPathDB" id="FungiDB:ASPNIDRAFT2_189639"/>
<dbReference type="AlphaFoldDB" id="A0A117E2V1"/>
<sequence length="723" mass="81503">MPAASTYEQRQIFLACRAIFSGANASIRKTKTIRTRLEMHESSLRRLIPGYHLTRVVSIAKLLLEKGLFGSTAKAEAYFPGLFDPCPVRQTLNAVLEQEAARSNEEVLEVVSQSYEEHGSEGEDERVDAVAVPTTAPADVDFTQEVKVEQDVKVEQGDDSDETLIPERPTASLFPLYLPYHAQHRILTNVQQVLEECIFDFMKKWLPNYLERNGWDCAAAVELTKWTRPPFRWTTEIPEDALRPTDHKIESILSKVVKVRHTAVHRLPTTARGVCDLVGIAKQLTETLGDTPRTSQLENLHHDLQDKIQILEFNKNVLEENLACQLRNIEAERELLSRREERLRAKTVEDDRENKLMMGHLLEESMEQIFRAEEVQSETERGWLRLGNKWTSFSGAVSGWARDRLAKDALALHLGIITIACFILVFVWVLLQRFIHMTGLFGFGTSIELAKHGARVYIASRSGTKFKAAERDILSECPDADVRFLMLELADLNNVREAAKMFAQWWFFSSSGMAYSFQVMCVPYEETTEGFEMQIGVNYIGHFLFTKLLIPILQKTAEMTEKGSVRIVNVSSDGHAKLAPKEGIIFSDMNMKDNFSVWARYGHSKLANVLHSKALAKRYPNILTLSLHPGTVKTNLSAGPISSTPLYRLIKPLVELGAPGPRKGAANILFAAVSPKLRLECDNGAYLLPIGKVSAPSKVGSDPKMAEDLWEWTMKALRSRGYE</sequence>
<protein>
    <submittedName>
        <fullName evidence="5">Ubiquinol-cytochrome-c reductase cytochrome c1</fullName>
    </submittedName>
</protein>
<dbReference type="VEuPathDB" id="FungiDB:ATCC64974_40410"/>
<evidence type="ECO:0000256" key="4">
    <source>
        <dbReference type="SAM" id="Phobius"/>
    </source>
</evidence>
<dbReference type="SUPFAM" id="SSF51735">
    <property type="entry name" value="NAD(P)-binding Rossmann-fold domains"/>
    <property type="match status" value="1"/>
</dbReference>
<dbReference type="InterPro" id="IPR002347">
    <property type="entry name" value="SDR_fam"/>
</dbReference>
<reference evidence="6" key="1">
    <citation type="journal article" date="2016" name="Genome Announc.">
        <title>Draft genome sequence of Aspergillus niger strain An76.</title>
        <authorList>
            <person name="Gong W."/>
            <person name="Cheng Z."/>
            <person name="Zhang H."/>
            <person name="Liu L."/>
            <person name="Gao P."/>
            <person name="Wang L."/>
        </authorList>
    </citation>
    <scope>NUCLEOTIDE SEQUENCE [LARGE SCALE GENOMIC DNA]</scope>
    <source>
        <strain evidence="6">An76</strain>
    </source>
</reference>
<dbReference type="VEuPathDB" id="FungiDB:M747DRAFT_295456"/>
<dbReference type="OrthoDB" id="5324651at2759"/>
<gene>
    <name evidence="5" type="ORF">ABL_08824</name>
</gene>
<dbReference type="PANTHER" id="PTHR43157:SF31">
    <property type="entry name" value="PHOSPHATIDYLINOSITOL-GLYCAN BIOSYNTHESIS CLASS F PROTEIN"/>
    <property type="match status" value="1"/>
</dbReference>
<dbReference type="VEuPathDB" id="FungiDB:ATCC64974_109630"/>
<dbReference type="VEuPathDB" id="FungiDB:An18g02770"/>
<comment type="similarity">
    <text evidence="1">Belongs to the short-chain dehydrogenases/reductases (SDR) family.</text>
</comment>
<evidence type="ECO:0000313" key="6">
    <source>
        <dbReference type="Proteomes" id="UP000068243"/>
    </source>
</evidence>
<keyword evidence="2" id="KW-0560">Oxidoreductase</keyword>
<proteinExistence type="inferred from homology"/>
<name>A0A117E2V1_ASPNG</name>
<dbReference type="VEuPathDB" id="FungiDB:ASPNIDRAFT2_1168202"/>
<dbReference type="PANTHER" id="PTHR43157">
    <property type="entry name" value="PHOSPHATIDYLINOSITOL-GLYCAN BIOSYNTHESIS CLASS F PROTEIN-RELATED"/>
    <property type="match status" value="1"/>
</dbReference>
<keyword evidence="3" id="KW-0175">Coiled coil</keyword>
<dbReference type="Proteomes" id="UP000068243">
    <property type="component" value="Unassembled WGS sequence"/>
</dbReference>
<evidence type="ECO:0000256" key="2">
    <source>
        <dbReference type="ARBA" id="ARBA00023002"/>
    </source>
</evidence>
<dbReference type="GO" id="GO:0016491">
    <property type="term" value="F:oxidoreductase activity"/>
    <property type="evidence" value="ECO:0007669"/>
    <property type="project" value="UniProtKB-KW"/>
</dbReference>
<evidence type="ECO:0000256" key="3">
    <source>
        <dbReference type="SAM" id="Coils"/>
    </source>
</evidence>
<feature type="coiled-coil region" evidence="3">
    <location>
        <begin position="301"/>
        <end position="346"/>
    </location>
</feature>
<evidence type="ECO:0000313" key="5">
    <source>
        <dbReference type="EMBL" id="GAQ46163.1"/>
    </source>
</evidence>
<keyword evidence="4" id="KW-1133">Transmembrane helix</keyword>
<dbReference type="Gene3D" id="3.40.50.720">
    <property type="entry name" value="NAD(P)-binding Rossmann-like Domain"/>
    <property type="match status" value="1"/>
</dbReference>
<dbReference type="Pfam" id="PF00106">
    <property type="entry name" value="adh_short"/>
    <property type="match status" value="1"/>
</dbReference>
<dbReference type="EMBL" id="BCMY01000020">
    <property type="protein sequence ID" value="GAQ46163.1"/>
    <property type="molecule type" value="Genomic_DNA"/>
</dbReference>
<dbReference type="VEuPathDB" id="FungiDB:An15g07860"/>
<dbReference type="InterPro" id="IPR036291">
    <property type="entry name" value="NAD(P)-bd_dom_sf"/>
</dbReference>
<comment type="caution">
    <text evidence="5">The sequence shown here is derived from an EMBL/GenBank/DDBJ whole genome shotgun (WGS) entry which is preliminary data.</text>
</comment>
<organism evidence="5 6">
    <name type="scientific">Aspergillus niger</name>
    <dbReference type="NCBI Taxonomy" id="5061"/>
    <lineage>
        <taxon>Eukaryota</taxon>
        <taxon>Fungi</taxon>
        <taxon>Dikarya</taxon>
        <taxon>Ascomycota</taxon>
        <taxon>Pezizomycotina</taxon>
        <taxon>Eurotiomycetes</taxon>
        <taxon>Eurotiomycetidae</taxon>
        <taxon>Eurotiales</taxon>
        <taxon>Aspergillaceae</taxon>
        <taxon>Aspergillus</taxon>
        <taxon>Aspergillus subgen. Circumdati</taxon>
    </lineage>
</organism>